<feature type="transmembrane region" description="Helical" evidence="1">
    <location>
        <begin position="148"/>
        <end position="174"/>
    </location>
</feature>
<feature type="transmembrane region" description="Helical" evidence="1">
    <location>
        <begin position="111"/>
        <end position="128"/>
    </location>
</feature>
<accession>A0AA36JN92</accession>
<dbReference type="PROSITE" id="PS51257">
    <property type="entry name" value="PROKAR_LIPOPROTEIN"/>
    <property type="match status" value="1"/>
</dbReference>
<evidence type="ECO:0000256" key="1">
    <source>
        <dbReference type="SAM" id="Phobius"/>
    </source>
</evidence>
<evidence type="ECO:0000313" key="3">
    <source>
        <dbReference type="Proteomes" id="UP001178507"/>
    </source>
</evidence>
<dbReference type="EMBL" id="CAUJNA010003764">
    <property type="protein sequence ID" value="CAJ1409338.1"/>
    <property type="molecule type" value="Genomic_DNA"/>
</dbReference>
<keyword evidence="1" id="KW-1133">Transmembrane helix</keyword>
<feature type="transmembrane region" description="Helical" evidence="1">
    <location>
        <begin position="6"/>
        <end position="31"/>
    </location>
</feature>
<feature type="transmembrane region" description="Helical" evidence="1">
    <location>
        <begin position="186"/>
        <end position="209"/>
    </location>
</feature>
<reference evidence="2" key="1">
    <citation type="submission" date="2023-08" db="EMBL/GenBank/DDBJ databases">
        <authorList>
            <person name="Chen Y."/>
            <person name="Shah S."/>
            <person name="Dougan E. K."/>
            <person name="Thang M."/>
            <person name="Chan C."/>
        </authorList>
    </citation>
    <scope>NUCLEOTIDE SEQUENCE</scope>
</reference>
<comment type="caution">
    <text evidence="2">The sequence shown here is derived from an EMBL/GenBank/DDBJ whole genome shotgun (WGS) entry which is preliminary data.</text>
</comment>
<dbReference type="Proteomes" id="UP001178507">
    <property type="component" value="Unassembled WGS sequence"/>
</dbReference>
<name>A0AA36JN92_9DINO</name>
<feature type="transmembrane region" description="Helical" evidence="1">
    <location>
        <begin position="43"/>
        <end position="65"/>
    </location>
</feature>
<keyword evidence="1" id="KW-0812">Transmembrane</keyword>
<keyword evidence="3" id="KW-1185">Reference proteome</keyword>
<protein>
    <submittedName>
        <fullName evidence="2">Uncharacterized protein</fullName>
    </submittedName>
</protein>
<keyword evidence="1" id="KW-0472">Membrane</keyword>
<evidence type="ECO:0000313" key="2">
    <source>
        <dbReference type="EMBL" id="CAJ1409338.1"/>
    </source>
</evidence>
<feature type="transmembrane region" description="Helical" evidence="1">
    <location>
        <begin position="80"/>
        <end position="104"/>
    </location>
</feature>
<gene>
    <name evidence="2" type="ORF">EVOR1521_LOCUS30467</name>
</gene>
<organism evidence="2 3">
    <name type="scientific">Effrenium voratum</name>
    <dbReference type="NCBI Taxonomy" id="2562239"/>
    <lineage>
        <taxon>Eukaryota</taxon>
        <taxon>Sar</taxon>
        <taxon>Alveolata</taxon>
        <taxon>Dinophyceae</taxon>
        <taxon>Suessiales</taxon>
        <taxon>Symbiodiniaceae</taxon>
        <taxon>Effrenium</taxon>
    </lineage>
</organism>
<proteinExistence type="predicted"/>
<sequence length="448" mass="48787">MEKHGAVWVMLRFALLFCSVVGSCWLLRAAWKPCYLFTRQLRHLAIADLGLALAAPGCELGLMIWAQCGLPDLSLFSRCLFRSFLCAGTLVETQIAAGVMCSALRWQSFRALARLLPFTWFFAALVGAGDACSMRGSGHFSDDGFAKVIALVMCVNFLLALLMYVTSIVAVLWTPAPSAVVRRASWRALAFPCGFMVTGFPQMLLYIGVFPQHGWFRHFATLAVYSNGWINAAVYSWQNRHLCGAGIARRAEQNSCSLAPSFHVGFGRESRLFPQAVSSEPSELGAELGVVFELRESTPGVHDHLRVDAVRTAGGVLLEGADLLLRREGGLCFTVPLWIDASAIESALDAESSQGASNRGFIQLEYCLGGSLRLALVPTQPGLWLISDEAERATVSRLHAPMLERGSSQESLAHRISACSLLGDLRCTTSAMRVVEADSWETFMGPPA</sequence>
<dbReference type="AlphaFoldDB" id="A0AA36JN92"/>